<organism evidence="1">
    <name type="scientific">viral metagenome</name>
    <dbReference type="NCBI Taxonomy" id="1070528"/>
    <lineage>
        <taxon>unclassified sequences</taxon>
        <taxon>metagenomes</taxon>
        <taxon>organismal metagenomes</taxon>
    </lineage>
</organism>
<sequence length="214" mass="25283">MAYQFLWGYHSMNLREEIGLETGDVLLFRGTSWLSWFVEWFGWSRYSHVGIVVKNPKFLNPALEDGTYILESSWNNIPDAEDKQMKVGVQLHLLDEVLAEYQKGSVFVRHVKCDRNSTFYATLAKVHQEIHDKPYDTNPWDWLCAKYNQLCPLPENPQFRQTKSFWCSALVSYLFYQWGFIQPSVNWSLMSPKEFTEQGQLRFLCPISKEKNIY</sequence>
<evidence type="ECO:0000313" key="1">
    <source>
        <dbReference type="EMBL" id="QHT80793.1"/>
    </source>
</evidence>
<dbReference type="AlphaFoldDB" id="A0A6C0HLG6"/>
<reference evidence="1" key="1">
    <citation type="journal article" date="2020" name="Nature">
        <title>Giant virus diversity and host interactions through global metagenomics.</title>
        <authorList>
            <person name="Schulz F."/>
            <person name="Roux S."/>
            <person name="Paez-Espino D."/>
            <person name="Jungbluth S."/>
            <person name="Walsh D.A."/>
            <person name="Denef V.J."/>
            <person name="McMahon K.D."/>
            <person name="Konstantinidis K.T."/>
            <person name="Eloe-Fadrosh E.A."/>
            <person name="Kyrpides N.C."/>
            <person name="Woyke T."/>
        </authorList>
    </citation>
    <scope>NUCLEOTIDE SEQUENCE</scope>
    <source>
        <strain evidence="1">GVMAG-M-3300023184-121</strain>
    </source>
</reference>
<proteinExistence type="predicted"/>
<dbReference type="EMBL" id="MN739974">
    <property type="protein sequence ID" value="QHT80793.1"/>
    <property type="molecule type" value="Genomic_DNA"/>
</dbReference>
<protein>
    <submittedName>
        <fullName evidence="1">Uncharacterized protein</fullName>
    </submittedName>
</protein>
<dbReference type="InterPro" id="IPR038765">
    <property type="entry name" value="Papain-like_cys_pep_sf"/>
</dbReference>
<dbReference type="PANTHER" id="PTHR47112:SF1">
    <property type="entry name" value="PX DOMAIN-CONTAINING PROTEIN"/>
    <property type="match status" value="1"/>
</dbReference>
<dbReference type="SUPFAM" id="SSF54001">
    <property type="entry name" value="Cysteine proteinases"/>
    <property type="match status" value="1"/>
</dbReference>
<accession>A0A6C0HLG6</accession>
<name>A0A6C0HLG6_9ZZZZ</name>
<dbReference type="Gene3D" id="3.90.1720.10">
    <property type="entry name" value="endopeptidase domain like (from Nostoc punctiforme)"/>
    <property type="match status" value="1"/>
</dbReference>
<dbReference type="PANTHER" id="PTHR47112">
    <property type="entry name" value="PX DOMAIN-CONTAINING PROTEIN"/>
    <property type="match status" value="1"/>
</dbReference>